<sequence>MLKNKVAIITGGSSGIGKALAFELGKEQCRLIITGRNIDKLELTSHELRSKGIENYYVVADSSVEDDNKRIIAEAIYHYGKIDILINNAGITMRSMFEDADIDATIRKVMDINFFGTVYLTQAALPYIKKSKGTIAGISSIAGFRGLPVRSGYSASKFAVNGFLESLRTELLHTGVNVLTACPGFTSSNIRFAAIDGNGQISKETVRDEEKMMSAEECAKHIVKAIIKRKRSIILTNEGRLTVWLNKFFPSLVDRLVYTTLAKEKNSPLKQLIE</sequence>
<dbReference type="PANTHER" id="PTHR44196">
    <property type="entry name" value="DEHYDROGENASE/REDUCTASE SDR FAMILY MEMBER 7B"/>
    <property type="match status" value="1"/>
</dbReference>
<dbReference type="Pfam" id="PF00106">
    <property type="entry name" value="adh_short"/>
    <property type="match status" value="1"/>
</dbReference>
<evidence type="ECO:0000259" key="4">
    <source>
        <dbReference type="SMART" id="SM00822"/>
    </source>
</evidence>
<reference evidence="5" key="1">
    <citation type="submission" date="2021-12" db="EMBL/GenBank/DDBJ databases">
        <authorList>
            <person name="Rodrigo-Torres L."/>
            <person name="Arahal R. D."/>
            <person name="Lucena T."/>
        </authorList>
    </citation>
    <scope>NUCLEOTIDE SEQUENCE</scope>
    <source>
        <strain evidence="5">CECT 8858</strain>
    </source>
</reference>
<evidence type="ECO:0000256" key="1">
    <source>
        <dbReference type="ARBA" id="ARBA00006484"/>
    </source>
</evidence>
<evidence type="ECO:0000313" key="5">
    <source>
        <dbReference type="EMBL" id="CAH0994959.1"/>
    </source>
</evidence>
<evidence type="ECO:0000313" key="6">
    <source>
        <dbReference type="Proteomes" id="UP000837932"/>
    </source>
</evidence>
<feature type="domain" description="Ketoreductase" evidence="4">
    <location>
        <begin position="5"/>
        <end position="188"/>
    </location>
</feature>
<dbReference type="GO" id="GO:0018498">
    <property type="term" value="F:2,3-dihydroxy-2,3-dihydro-phenylpropionate dehydrogenase activity"/>
    <property type="evidence" value="ECO:0007669"/>
    <property type="project" value="UniProtKB-EC"/>
</dbReference>
<dbReference type="InterPro" id="IPR036291">
    <property type="entry name" value="NAD(P)-bd_dom_sf"/>
</dbReference>
<keyword evidence="2 5" id="KW-0560">Oxidoreductase</keyword>
<dbReference type="Gene3D" id="3.40.50.720">
    <property type="entry name" value="NAD(P)-binding Rossmann-like Domain"/>
    <property type="match status" value="1"/>
</dbReference>
<dbReference type="SMART" id="SM00822">
    <property type="entry name" value="PKS_KR"/>
    <property type="match status" value="1"/>
</dbReference>
<proteinExistence type="inferred from homology"/>
<dbReference type="EC" id="1.3.1.87" evidence="5"/>
<evidence type="ECO:0000256" key="2">
    <source>
        <dbReference type="ARBA" id="ARBA00023002"/>
    </source>
</evidence>
<dbReference type="InterPro" id="IPR057326">
    <property type="entry name" value="KR_dom"/>
</dbReference>
<name>A0ABM9AMH8_9BACT</name>
<dbReference type="InterPro" id="IPR002347">
    <property type="entry name" value="SDR_fam"/>
</dbReference>
<gene>
    <name evidence="5" type="primary">hcaB_1</name>
    <name evidence="5" type="ORF">EMA8858_01078</name>
</gene>
<dbReference type="SUPFAM" id="SSF51735">
    <property type="entry name" value="NAD(P)-binding Rossmann-fold domains"/>
    <property type="match status" value="1"/>
</dbReference>
<dbReference type="NCBIfam" id="NF004825">
    <property type="entry name" value="PRK06181.1"/>
    <property type="match status" value="1"/>
</dbReference>
<dbReference type="PANTHER" id="PTHR44196:SF1">
    <property type="entry name" value="DEHYDROGENASE_REDUCTASE SDR FAMILY MEMBER 7B"/>
    <property type="match status" value="1"/>
</dbReference>
<accession>A0ABM9AMH8</accession>
<comment type="similarity">
    <text evidence="1 3">Belongs to the short-chain dehydrogenases/reductases (SDR) family.</text>
</comment>
<protein>
    <submittedName>
        <fullName evidence="5">3-phenylpropionate-dihydrodiol/cinnamic acid-dihydrodiol dehydrogenase</fullName>
        <ecNumber evidence="5">1.3.1.87</ecNumber>
    </submittedName>
</protein>
<dbReference type="PRINTS" id="PR00080">
    <property type="entry name" value="SDRFAMILY"/>
</dbReference>
<evidence type="ECO:0000256" key="3">
    <source>
        <dbReference type="RuleBase" id="RU000363"/>
    </source>
</evidence>
<comment type="caution">
    <text evidence="5">The sequence shown here is derived from an EMBL/GenBank/DDBJ whole genome shotgun (WGS) entry which is preliminary data.</text>
</comment>
<dbReference type="PIRSF" id="PIRSF000126">
    <property type="entry name" value="11-beta-HSD1"/>
    <property type="match status" value="1"/>
</dbReference>
<organism evidence="5 6">
    <name type="scientific">Emticicia aquatica</name>
    <dbReference type="NCBI Taxonomy" id="1681835"/>
    <lineage>
        <taxon>Bacteria</taxon>
        <taxon>Pseudomonadati</taxon>
        <taxon>Bacteroidota</taxon>
        <taxon>Cytophagia</taxon>
        <taxon>Cytophagales</taxon>
        <taxon>Leadbetterellaceae</taxon>
        <taxon>Emticicia</taxon>
    </lineage>
</organism>
<dbReference type="PROSITE" id="PS00061">
    <property type="entry name" value="ADH_SHORT"/>
    <property type="match status" value="1"/>
</dbReference>
<dbReference type="PRINTS" id="PR00081">
    <property type="entry name" value="GDHRDH"/>
</dbReference>
<keyword evidence="6" id="KW-1185">Reference proteome</keyword>
<dbReference type="InterPro" id="IPR020904">
    <property type="entry name" value="Sc_DH/Rdtase_CS"/>
</dbReference>
<dbReference type="Proteomes" id="UP000837932">
    <property type="component" value="Unassembled WGS sequence"/>
</dbReference>
<dbReference type="EMBL" id="CAKLPY010000001">
    <property type="protein sequence ID" value="CAH0994959.1"/>
    <property type="molecule type" value="Genomic_DNA"/>
</dbReference>